<feature type="transmembrane region" description="Helical" evidence="1">
    <location>
        <begin position="12"/>
        <end position="32"/>
    </location>
</feature>
<name>A0A5S9F2L0_UABAM</name>
<dbReference type="KEGG" id="uam:UABAM_01574"/>
<organism evidence="2 3">
    <name type="scientific">Uabimicrobium amorphum</name>
    <dbReference type="NCBI Taxonomy" id="2596890"/>
    <lineage>
        <taxon>Bacteria</taxon>
        <taxon>Pseudomonadati</taxon>
        <taxon>Planctomycetota</taxon>
        <taxon>Candidatus Uabimicrobiia</taxon>
        <taxon>Candidatus Uabimicrobiales</taxon>
        <taxon>Candidatus Uabimicrobiaceae</taxon>
        <taxon>Candidatus Uabimicrobium</taxon>
    </lineage>
</organism>
<keyword evidence="1" id="KW-1133">Transmembrane helix</keyword>
<evidence type="ECO:0000313" key="2">
    <source>
        <dbReference type="EMBL" id="BBM83223.1"/>
    </source>
</evidence>
<evidence type="ECO:0000313" key="3">
    <source>
        <dbReference type="Proteomes" id="UP000326354"/>
    </source>
</evidence>
<keyword evidence="1" id="KW-0812">Transmembrane</keyword>
<sequence length="199" mass="23930">MESVHNKIMQLIFFSFALSAILCTRLFVLQVVRHDYYLEKTLKQRKKSKNPLYSRKYNIIVEKSAFDIEIIPKKLLNKDKKLAYNESVTRLANLLGYSSGYVWQECLKKEKILRKKIDAKAKEEYEQNGGDWQKIIREKEEMYFNRPYPIFYNIDKNTIMRLAIEKHVPRNNDDILIWRDLYTGFVVRRRAAKQKKRGR</sequence>
<evidence type="ECO:0000256" key="1">
    <source>
        <dbReference type="SAM" id="Phobius"/>
    </source>
</evidence>
<dbReference type="AlphaFoldDB" id="A0A5S9F2L0"/>
<keyword evidence="1" id="KW-0472">Membrane</keyword>
<dbReference type="RefSeq" id="WP_151967433.1">
    <property type="nucleotide sequence ID" value="NZ_AP019860.1"/>
</dbReference>
<proteinExistence type="predicted"/>
<accession>A0A5S9F2L0</accession>
<dbReference type="EMBL" id="AP019860">
    <property type="protein sequence ID" value="BBM83223.1"/>
    <property type="molecule type" value="Genomic_DNA"/>
</dbReference>
<reference evidence="2 3" key="1">
    <citation type="submission" date="2019-08" db="EMBL/GenBank/DDBJ databases">
        <title>Complete genome sequence of Candidatus Uab amorphum.</title>
        <authorList>
            <person name="Shiratori T."/>
            <person name="Suzuki S."/>
            <person name="Kakizawa Y."/>
            <person name="Ishida K."/>
        </authorList>
    </citation>
    <scope>NUCLEOTIDE SEQUENCE [LARGE SCALE GENOMIC DNA]</scope>
    <source>
        <strain evidence="2 3">SRT547</strain>
    </source>
</reference>
<protein>
    <submittedName>
        <fullName evidence="2">Uncharacterized protein</fullName>
    </submittedName>
</protein>
<gene>
    <name evidence="2" type="ORF">UABAM_01574</name>
</gene>
<keyword evidence="3" id="KW-1185">Reference proteome</keyword>
<dbReference type="Proteomes" id="UP000326354">
    <property type="component" value="Chromosome"/>
</dbReference>